<feature type="transmembrane region" description="Helical" evidence="8">
    <location>
        <begin position="12"/>
        <end position="32"/>
    </location>
</feature>
<gene>
    <name evidence="9" type="ORF">DW813_15365</name>
</gene>
<sequence>MREEMNLNKVVFRFVSISFSILVILLVLIGFVKIGTYCYDFGYRVFTEAPVDAEPGRDVIVQISDDMSDMDIAKELKEKGLVENAKLFFVQLKVSAYSGRLHSGVYTLNTSMAARDMMVLMAAEPEQSSTDDTETVTGTTEETTEETTDTQRDADTVTGEE</sequence>
<evidence type="ECO:0000313" key="9">
    <source>
        <dbReference type="EMBL" id="RHC99206.1"/>
    </source>
</evidence>
<dbReference type="EMBL" id="QSIQ01000036">
    <property type="protein sequence ID" value="RHC99206.1"/>
    <property type="molecule type" value="Genomic_DNA"/>
</dbReference>
<dbReference type="PANTHER" id="PTHR30518">
    <property type="entry name" value="ENDOLYTIC MUREIN TRANSGLYCOSYLASE"/>
    <property type="match status" value="1"/>
</dbReference>
<dbReference type="InterPro" id="IPR003770">
    <property type="entry name" value="MLTG-like"/>
</dbReference>
<name>A0A396AEF1_9FIRM</name>
<evidence type="ECO:0000256" key="2">
    <source>
        <dbReference type="ARBA" id="ARBA00022692"/>
    </source>
</evidence>
<organism evidence="9 10">
    <name type="scientific">Roseburia inulinivorans</name>
    <dbReference type="NCBI Taxonomy" id="360807"/>
    <lineage>
        <taxon>Bacteria</taxon>
        <taxon>Bacillati</taxon>
        <taxon>Bacillota</taxon>
        <taxon>Clostridia</taxon>
        <taxon>Lachnospirales</taxon>
        <taxon>Lachnospiraceae</taxon>
        <taxon>Roseburia</taxon>
    </lineage>
</organism>
<evidence type="ECO:0000256" key="1">
    <source>
        <dbReference type="ARBA" id="ARBA00022475"/>
    </source>
</evidence>
<dbReference type="GO" id="GO:0071555">
    <property type="term" value="P:cell wall organization"/>
    <property type="evidence" value="ECO:0007669"/>
    <property type="project" value="UniProtKB-KW"/>
</dbReference>
<evidence type="ECO:0000256" key="5">
    <source>
        <dbReference type="ARBA" id="ARBA00023239"/>
    </source>
</evidence>
<proteinExistence type="predicted"/>
<evidence type="ECO:0000256" key="3">
    <source>
        <dbReference type="ARBA" id="ARBA00022989"/>
    </source>
</evidence>
<keyword evidence="1" id="KW-1003">Cell membrane</keyword>
<dbReference type="PANTHER" id="PTHR30518:SF2">
    <property type="entry name" value="ENDOLYTIC MUREIN TRANSGLYCOSYLASE"/>
    <property type="match status" value="1"/>
</dbReference>
<keyword evidence="6" id="KW-0961">Cell wall biogenesis/degradation</keyword>
<dbReference type="GO" id="GO:0016829">
    <property type="term" value="F:lyase activity"/>
    <property type="evidence" value="ECO:0007669"/>
    <property type="project" value="UniProtKB-KW"/>
</dbReference>
<accession>A0A396AEF1</accession>
<reference evidence="9 10" key="1">
    <citation type="submission" date="2018-08" db="EMBL/GenBank/DDBJ databases">
        <title>A genome reference for cultivated species of the human gut microbiota.</title>
        <authorList>
            <person name="Zou Y."/>
            <person name="Xue W."/>
            <person name="Luo G."/>
        </authorList>
    </citation>
    <scope>NUCLEOTIDE SEQUENCE [LARGE SCALE GENOMIC DNA]</scope>
    <source>
        <strain evidence="9 10">AM32-8LB</strain>
    </source>
</reference>
<evidence type="ECO:0000256" key="8">
    <source>
        <dbReference type="SAM" id="Phobius"/>
    </source>
</evidence>
<keyword evidence="2 8" id="KW-0812">Transmembrane</keyword>
<keyword evidence="4 8" id="KW-0472">Membrane</keyword>
<dbReference type="Gene3D" id="3.30.1490.480">
    <property type="entry name" value="Endolytic murein transglycosylase"/>
    <property type="match status" value="1"/>
</dbReference>
<evidence type="ECO:0000313" key="10">
    <source>
        <dbReference type="Proteomes" id="UP000266391"/>
    </source>
</evidence>
<feature type="region of interest" description="Disordered" evidence="7">
    <location>
        <begin position="124"/>
        <end position="161"/>
    </location>
</feature>
<protein>
    <submittedName>
        <fullName evidence="9">Aminodeoxychorismate lyase</fullName>
    </submittedName>
</protein>
<evidence type="ECO:0000256" key="4">
    <source>
        <dbReference type="ARBA" id="ARBA00023136"/>
    </source>
</evidence>
<evidence type="ECO:0000256" key="7">
    <source>
        <dbReference type="SAM" id="MobiDB-lite"/>
    </source>
</evidence>
<evidence type="ECO:0000256" key="6">
    <source>
        <dbReference type="ARBA" id="ARBA00023316"/>
    </source>
</evidence>
<keyword evidence="5 9" id="KW-0456">Lyase</keyword>
<keyword evidence="3 8" id="KW-1133">Transmembrane helix</keyword>
<dbReference type="Pfam" id="PF02618">
    <property type="entry name" value="YceG"/>
    <property type="match status" value="1"/>
</dbReference>
<comment type="caution">
    <text evidence="9">The sequence shown here is derived from an EMBL/GenBank/DDBJ whole genome shotgun (WGS) entry which is preliminary data.</text>
</comment>
<dbReference type="AlphaFoldDB" id="A0A396AEF1"/>
<dbReference type="Proteomes" id="UP000266391">
    <property type="component" value="Unassembled WGS sequence"/>
</dbReference>